<dbReference type="InterPro" id="IPR036619">
    <property type="entry name" value="NinB_sf"/>
</dbReference>
<dbReference type="RefSeq" id="WP_055259283.1">
    <property type="nucleotide sequence ID" value="NZ_CYXT01000020.1"/>
</dbReference>
<evidence type="ECO:0000313" key="1">
    <source>
        <dbReference type="EMBL" id="CUN07444.1"/>
    </source>
</evidence>
<proteinExistence type="predicted"/>
<name>A0A173TY03_ANAHA</name>
<protein>
    <submittedName>
        <fullName evidence="1">Uncharacterized protein</fullName>
    </submittedName>
</protein>
<dbReference type="AlphaFoldDB" id="A0A173TY03"/>
<sequence length="190" mass="21903">METKARIHDISIDFESGKQVISLVCEKDIRGEYDRLKDKECRLKVVQYRDGRSLDANAYFHVLVGKIAEVMDCSKVFIKNKMIAEYGQYEKINGKLITIPLDDDIEAYDVEFCHLQPTTQTTINTAGKIFRINIVMRGSHTYDTKEMSELIKGTVQEAKALGIETATPQEIKEMEERWGLKIEKEKVNHR</sequence>
<dbReference type="Proteomes" id="UP000095598">
    <property type="component" value="Unassembled WGS sequence"/>
</dbReference>
<dbReference type="Gene3D" id="1.10.3790.10">
    <property type="entry name" value="NinB"/>
    <property type="match status" value="1"/>
</dbReference>
<organism evidence="1 2">
    <name type="scientific">Anaerostipes hadrus</name>
    <dbReference type="NCBI Taxonomy" id="649756"/>
    <lineage>
        <taxon>Bacteria</taxon>
        <taxon>Bacillati</taxon>
        <taxon>Bacillota</taxon>
        <taxon>Clostridia</taxon>
        <taxon>Lachnospirales</taxon>
        <taxon>Lachnospiraceae</taxon>
        <taxon>Anaerostipes</taxon>
    </lineage>
</organism>
<accession>A0A173TY03</accession>
<evidence type="ECO:0000313" key="2">
    <source>
        <dbReference type="Proteomes" id="UP000095598"/>
    </source>
</evidence>
<reference evidence="1 2" key="1">
    <citation type="submission" date="2015-09" db="EMBL/GenBank/DDBJ databases">
        <authorList>
            <consortium name="Pathogen Informatics"/>
        </authorList>
    </citation>
    <scope>NUCLEOTIDE SEQUENCE [LARGE SCALE GENOMIC DNA]</scope>
    <source>
        <strain evidence="1 2">2789STDY5608868</strain>
    </source>
</reference>
<dbReference type="EMBL" id="CYXT01000020">
    <property type="protein sequence ID" value="CUN07444.1"/>
    <property type="molecule type" value="Genomic_DNA"/>
</dbReference>
<gene>
    <name evidence="1" type="ORF">ERS852425_02449</name>
</gene>